<dbReference type="EMBL" id="KK198755">
    <property type="protein sequence ID" value="KCW81326.1"/>
    <property type="molecule type" value="Genomic_DNA"/>
</dbReference>
<sequence length="78" mass="9185">MNAERRNRFLGERGEHQIFLLRVLYIPEVHLHRPGVLYFFLVSRAIAEPKIAPVVLGFVGEYKVEDRPHFEFHRGITV</sequence>
<name>A0A059CT13_EUCGR</name>
<organism evidence="1">
    <name type="scientific">Eucalyptus grandis</name>
    <name type="common">Flooded gum</name>
    <dbReference type="NCBI Taxonomy" id="71139"/>
    <lineage>
        <taxon>Eukaryota</taxon>
        <taxon>Viridiplantae</taxon>
        <taxon>Streptophyta</taxon>
        <taxon>Embryophyta</taxon>
        <taxon>Tracheophyta</taxon>
        <taxon>Spermatophyta</taxon>
        <taxon>Magnoliopsida</taxon>
        <taxon>eudicotyledons</taxon>
        <taxon>Gunneridae</taxon>
        <taxon>Pentapetalae</taxon>
        <taxon>rosids</taxon>
        <taxon>malvids</taxon>
        <taxon>Myrtales</taxon>
        <taxon>Myrtaceae</taxon>
        <taxon>Myrtoideae</taxon>
        <taxon>Eucalypteae</taxon>
        <taxon>Eucalyptus</taxon>
    </lineage>
</organism>
<gene>
    <name evidence="1" type="ORF">EUGRSUZ_C02711</name>
</gene>
<protein>
    <submittedName>
        <fullName evidence="1">Uncharacterized protein</fullName>
    </submittedName>
</protein>
<evidence type="ECO:0000313" key="1">
    <source>
        <dbReference type="EMBL" id="KCW81326.1"/>
    </source>
</evidence>
<dbReference type="Gramene" id="KCW81326">
    <property type="protein sequence ID" value="KCW81326"/>
    <property type="gene ID" value="EUGRSUZ_C02711"/>
</dbReference>
<dbReference type="AlphaFoldDB" id="A0A059CT13"/>
<accession>A0A059CT13</accession>
<reference evidence="1" key="1">
    <citation type="submission" date="2013-07" db="EMBL/GenBank/DDBJ databases">
        <title>The genome of Eucalyptus grandis.</title>
        <authorList>
            <person name="Schmutz J."/>
            <person name="Hayes R."/>
            <person name="Myburg A."/>
            <person name="Tuskan G."/>
            <person name="Grattapaglia D."/>
            <person name="Rokhsar D.S."/>
        </authorList>
    </citation>
    <scope>NUCLEOTIDE SEQUENCE</scope>
    <source>
        <tissue evidence="1">Leaf extractions</tissue>
    </source>
</reference>
<dbReference type="InParanoid" id="A0A059CT13"/>
<proteinExistence type="predicted"/>